<evidence type="ECO:0000259" key="13">
    <source>
        <dbReference type="SMART" id="SM00478"/>
    </source>
</evidence>
<evidence type="ECO:0000256" key="9">
    <source>
        <dbReference type="ARBA" id="ARBA00023004"/>
    </source>
</evidence>
<dbReference type="InterPro" id="IPR023170">
    <property type="entry name" value="HhH_base_excis_C"/>
</dbReference>
<evidence type="ECO:0000313" key="15">
    <source>
        <dbReference type="Proteomes" id="UP000316968"/>
    </source>
</evidence>
<comment type="catalytic activity">
    <reaction evidence="1">
        <text>Hydrolyzes free adenine bases from 7,8-dihydro-8-oxoguanine:adenine mismatched double-stranded DNA, leaving an apurinic site.</text>
        <dbReference type="EC" id="3.2.2.31"/>
    </reaction>
</comment>
<evidence type="ECO:0000256" key="2">
    <source>
        <dbReference type="ARBA" id="ARBA00001966"/>
    </source>
</evidence>
<keyword evidence="11" id="KW-0234">DNA repair</keyword>
<dbReference type="EMBL" id="CP041217">
    <property type="protein sequence ID" value="QDH22195.1"/>
    <property type="molecule type" value="Genomic_DNA"/>
</dbReference>
<keyword evidence="15" id="KW-1185">Reference proteome</keyword>
<evidence type="ECO:0000256" key="6">
    <source>
        <dbReference type="ARBA" id="ARBA00022723"/>
    </source>
</evidence>
<dbReference type="InterPro" id="IPR000445">
    <property type="entry name" value="HhH_motif"/>
</dbReference>
<dbReference type="Pfam" id="PF00633">
    <property type="entry name" value="HHH"/>
    <property type="match status" value="1"/>
</dbReference>
<comment type="cofactor">
    <cofactor evidence="2">
        <name>[4Fe-4S] cluster</name>
        <dbReference type="ChEBI" id="CHEBI:49883"/>
    </cofactor>
</comment>
<evidence type="ECO:0000313" key="14">
    <source>
        <dbReference type="EMBL" id="QDH22195.1"/>
    </source>
</evidence>
<dbReference type="InterPro" id="IPR011257">
    <property type="entry name" value="DNA_glycosylase"/>
</dbReference>
<dbReference type="Pfam" id="PF00730">
    <property type="entry name" value="HhH-GPD"/>
    <property type="match status" value="1"/>
</dbReference>
<dbReference type="GO" id="GO:0006284">
    <property type="term" value="P:base-excision repair"/>
    <property type="evidence" value="ECO:0007669"/>
    <property type="project" value="InterPro"/>
</dbReference>
<dbReference type="PANTHER" id="PTHR42944:SF1">
    <property type="entry name" value="ADENINE DNA GLYCOSYLASE"/>
    <property type="match status" value="1"/>
</dbReference>
<dbReference type="Proteomes" id="UP000316968">
    <property type="component" value="Chromosome"/>
</dbReference>
<dbReference type="CDD" id="cd00056">
    <property type="entry name" value="ENDO3c"/>
    <property type="match status" value="1"/>
</dbReference>
<evidence type="ECO:0000256" key="1">
    <source>
        <dbReference type="ARBA" id="ARBA00000843"/>
    </source>
</evidence>
<proteinExistence type="inferred from homology"/>
<dbReference type="GO" id="GO:0032357">
    <property type="term" value="F:oxidized purine DNA binding"/>
    <property type="evidence" value="ECO:0007669"/>
    <property type="project" value="TreeGrafter"/>
</dbReference>
<evidence type="ECO:0000256" key="11">
    <source>
        <dbReference type="ARBA" id="ARBA00023204"/>
    </source>
</evidence>
<dbReference type="InterPro" id="IPR003265">
    <property type="entry name" value="HhH-GPD_domain"/>
</dbReference>
<organism evidence="14 15">
    <name type="scientific">Saccharibacillus brassicae</name>
    <dbReference type="NCBI Taxonomy" id="2583377"/>
    <lineage>
        <taxon>Bacteria</taxon>
        <taxon>Bacillati</taxon>
        <taxon>Bacillota</taxon>
        <taxon>Bacilli</taxon>
        <taxon>Bacillales</taxon>
        <taxon>Paenibacillaceae</taxon>
        <taxon>Saccharibacillus</taxon>
    </lineage>
</organism>
<keyword evidence="7" id="KW-0227">DNA damage</keyword>
<dbReference type="KEGG" id="saca:FFV09_15910"/>
<keyword evidence="8" id="KW-0378">Hydrolase</keyword>
<evidence type="ECO:0000256" key="12">
    <source>
        <dbReference type="ARBA" id="ARBA00023295"/>
    </source>
</evidence>
<evidence type="ECO:0000256" key="3">
    <source>
        <dbReference type="ARBA" id="ARBA00008343"/>
    </source>
</evidence>
<dbReference type="EC" id="3.2.2.31" evidence="4"/>
<dbReference type="REBASE" id="344848">
    <property type="entry name" value="V.SspATSA2ORF15905P"/>
</dbReference>
<sequence length="208" mass="24473">MKLWFERNHRDYPWCHTKDPYEILIAEFLLQQTHVRKVEEAYLSLLSDFPTAKELAEASESKLIDLISPIGLIYRAKRMKSTANQVFLNYGGKIPDTFEDLIKLPGVGNYIANAVLCYGYYQNRVPIDTNVIRLFMRYFNLSSEKPRPRTDEVLAEQIRDRYTFDFDYRIANWAVLDFAGLVCTMIKPQCPLNEHCSYYNKKILIHKE</sequence>
<protein>
    <recommendedName>
        <fullName evidence="5">Adenine DNA glycosylase</fullName>
        <ecNumber evidence="4">3.2.2.31</ecNumber>
    </recommendedName>
</protein>
<dbReference type="GO" id="GO:0000701">
    <property type="term" value="F:purine-specific mismatch base pair DNA N-glycosylase activity"/>
    <property type="evidence" value="ECO:0007669"/>
    <property type="project" value="UniProtKB-EC"/>
</dbReference>
<keyword evidence="6" id="KW-0479">Metal-binding</keyword>
<name>A0A4Y6V1R6_SACBS</name>
<accession>A0A4Y6V1R6</accession>
<dbReference type="SMART" id="SM00478">
    <property type="entry name" value="ENDO3c"/>
    <property type="match status" value="1"/>
</dbReference>
<dbReference type="AlphaFoldDB" id="A0A4Y6V1R6"/>
<dbReference type="PIRSF" id="PIRSF001435">
    <property type="entry name" value="Nth"/>
    <property type="match status" value="1"/>
</dbReference>
<keyword evidence="12" id="KW-0326">Glycosidase</keyword>
<dbReference type="OrthoDB" id="9802365at2"/>
<dbReference type="Gene3D" id="1.10.1670.10">
    <property type="entry name" value="Helix-hairpin-Helix base-excision DNA repair enzymes (C-terminal)"/>
    <property type="match status" value="1"/>
</dbReference>
<feature type="domain" description="HhH-GPD" evidence="13">
    <location>
        <begin position="29"/>
        <end position="176"/>
    </location>
</feature>
<dbReference type="PANTHER" id="PTHR42944">
    <property type="entry name" value="ADENINE DNA GLYCOSYLASE"/>
    <property type="match status" value="1"/>
</dbReference>
<evidence type="ECO:0000256" key="10">
    <source>
        <dbReference type="ARBA" id="ARBA00023014"/>
    </source>
</evidence>
<dbReference type="InterPro" id="IPR044298">
    <property type="entry name" value="MIG/MutY"/>
</dbReference>
<keyword evidence="9" id="KW-0408">Iron</keyword>
<evidence type="ECO:0000256" key="8">
    <source>
        <dbReference type="ARBA" id="ARBA00022801"/>
    </source>
</evidence>
<evidence type="ECO:0000256" key="5">
    <source>
        <dbReference type="ARBA" id="ARBA00022023"/>
    </source>
</evidence>
<dbReference type="RefSeq" id="WP_141448739.1">
    <property type="nucleotide sequence ID" value="NZ_CP041217.1"/>
</dbReference>
<comment type="similarity">
    <text evidence="3">Belongs to the Nth/MutY family.</text>
</comment>
<evidence type="ECO:0000256" key="4">
    <source>
        <dbReference type="ARBA" id="ARBA00012045"/>
    </source>
</evidence>
<dbReference type="GO" id="GO:0006298">
    <property type="term" value="P:mismatch repair"/>
    <property type="evidence" value="ECO:0007669"/>
    <property type="project" value="TreeGrafter"/>
</dbReference>
<gene>
    <name evidence="14" type="ORF">FFV09_15910</name>
</gene>
<dbReference type="GO" id="GO:0035485">
    <property type="term" value="F:adenine/guanine mispair binding"/>
    <property type="evidence" value="ECO:0007669"/>
    <property type="project" value="TreeGrafter"/>
</dbReference>
<dbReference type="GO" id="GO:0034039">
    <property type="term" value="F:8-oxo-7,8-dihydroguanine DNA N-glycosylase activity"/>
    <property type="evidence" value="ECO:0007669"/>
    <property type="project" value="TreeGrafter"/>
</dbReference>
<dbReference type="SUPFAM" id="SSF48150">
    <property type="entry name" value="DNA-glycosylase"/>
    <property type="match status" value="1"/>
</dbReference>
<dbReference type="FunFam" id="1.10.340.30:FF:000001">
    <property type="entry name" value="Endonuclease III"/>
    <property type="match status" value="1"/>
</dbReference>
<keyword evidence="10" id="KW-0411">Iron-sulfur</keyword>
<dbReference type="GO" id="GO:0051536">
    <property type="term" value="F:iron-sulfur cluster binding"/>
    <property type="evidence" value="ECO:0007669"/>
    <property type="project" value="UniProtKB-KW"/>
</dbReference>
<dbReference type="GO" id="GO:0046872">
    <property type="term" value="F:metal ion binding"/>
    <property type="evidence" value="ECO:0007669"/>
    <property type="project" value="UniProtKB-KW"/>
</dbReference>
<dbReference type="Gene3D" id="1.10.340.30">
    <property type="entry name" value="Hypothetical protein, domain 2"/>
    <property type="match status" value="1"/>
</dbReference>
<reference evidence="14 15" key="1">
    <citation type="submission" date="2019-06" db="EMBL/GenBank/DDBJ databases">
        <title>Saccharibacillus brassicae sp. nov., an endophytic bacterium isolated from Chinese cabbage seeds (Brassica pekinensis).</title>
        <authorList>
            <person name="Jiang L."/>
            <person name="Lee J."/>
            <person name="Kim S.W."/>
        </authorList>
    </citation>
    <scope>NUCLEOTIDE SEQUENCE [LARGE SCALE GENOMIC DNA]</scope>
    <source>
        <strain evidence="15">KCTC 43072 / ATSA2</strain>
    </source>
</reference>
<evidence type="ECO:0000256" key="7">
    <source>
        <dbReference type="ARBA" id="ARBA00022763"/>
    </source>
</evidence>